<keyword evidence="5" id="KW-0963">Cytoplasm</keyword>
<evidence type="ECO:0000256" key="2">
    <source>
        <dbReference type="ARBA" id="ARBA00004514"/>
    </source>
</evidence>
<dbReference type="GO" id="GO:0005829">
    <property type="term" value="C:cytosol"/>
    <property type="evidence" value="ECO:0007669"/>
    <property type="project" value="UniProtKB-SubCell"/>
</dbReference>
<accession>A0AA36BAM4</accession>
<evidence type="ECO:0000256" key="5">
    <source>
        <dbReference type="ARBA" id="ARBA00022490"/>
    </source>
</evidence>
<dbReference type="EMBL" id="OX597824">
    <property type="protein sequence ID" value="CAI9730167.1"/>
    <property type="molecule type" value="Genomic_DNA"/>
</dbReference>
<keyword evidence="6" id="KW-0472">Membrane</keyword>
<dbReference type="SUPFAM" id="SSF69761">
    <property type="entry name" value="GTP cyclohydrolase I feedback regulatory protein, GFRP"/>
    <property type="match status" value="1"/>
</dbReference>
<comment type="similarity">
    <text evidence="3">Belongs to the GFRP family.</text>
</comment>
<reference evidence="10" key="1">
    <citation type="submission" date="2023-08" db="EMBL/GenBank/DDBJ databases">
        <authorList>
            <person name="Alioto T."/>
            <person name="Alioto T."/>
            <person name="Gomez Garrido J."/>
        </authorList>
    </citation>
    <scope>NUCLEOTIDE SEQUENCE</scope>
</reference>
<dbReference type="GO" id="GO:0009890">
    <property type="term" value="P:negative regulation of biosynthetic process"/>
    <property type="evidence" value="ECO:0007669"/>
    <property type="project" value="InterPro"/>
</dbReference>
<evidence type="ECO:0000256" key="9">
    <source>
        <dbReference type="SAM" id="MobiDB-lite"/>
    </source>
</evidence>
<evidence type="ECO:0000256" key="3">
    <source>
        <dbReference type="ARBA" id="ARBA00007605"/>
    </source>
</evidence>
<evidence type="ECO:0000256" key="1">
    <source>
        <dbReference type="ARBA" id="ARBA00004126"/>
    </source>
</evidence>
<dbReference type="InterPro" id="IPR009112">
    <property type="entry name" value="GTP_CycHdrlase_I_reg"/>
</dbReference>
<evidence type="ECO:0000313" key="11">
    <source>
        <dbReference type="Proteomes" id="UP001162480"/>
    </source>
</evidence>
<keyword evidence="11" id="KW-1185">Reference proteome</keyword>
<evidence type="ECO:0000256" key="8">
    <source>
        <dbReference type="ARBA" id="ARBA00032599"/>
    </source>
</evidence>
<gene>
    <name evidence="10" type="ORF">OCTVUL_1B015727</name>
</gene>
<comment type="subcellular location">
    <subcellularLocation>
        <location evidence="2">Cytoplasm</location>
        <location evidence="2">Cytosol</location>
    </subcellularLocation>
    <subcellularLocation>
        <location evidence="1">Nucleus membrane</location>
    </subcellularLocation>
</comment>
<feature type="region of interest" description="Disordered" evidence="9">
    <location>
        <begin position="87"/>
        <end position="110"/>
    </location>
</feature>
<evidence type="ECO:0000256" key="7">
    <source>
        <dbReference type="ARBA" id="ARBA00023242"/>
    </source>
</evidence>
<name>A0AA36BAM4_OCTVU</name>
<evidence type="ECO:0000313" key="10">
    <source>
        <dbReference type="EMBL" id="CAI9730167.1"/>
    </source>
</evidence>
<dbReference type="PANTHER" id="PTHR16852">
    <property type="entry name" value="GTP CYCLOHYDROLASE 1 FEEDBACK REGULATORY PROTEIN"/>
    <property type="match status" value="1"/>
</dbReference>
<dbReference type="PANTHER" id="PTHR16852:SF2">
    <property type="entry name" value="GTP CYCLOHYDROLASE 1 FEEDBACK REGULATORY PROTEIN"/>
    <property type="match status" value="1"/>
</dbReference>
<dbReference type="Proteomes" id="UP001162480">
    <property type="component" value="Chromosome 11"/>
</dbReference>
<sequence length="130" mass="14497">MPYVLVSTQIRLENGPTMVGDEWNDVELMEYLGASLCKELGTNYIEYRTPDPPRVVLNKLEMKGYSMVGMAGVGQTCIWTMHKPASKEEESLDSLPRSVNSSESDSEIKVESTNIQHKGAICIQKVVIDD</sequence>
<dbReference type="AlphaFoldDB" id="A0AA36BAM4"/>
<organism evidence="10 11">
    <name type="scientific">Octopus vulgaris</name>
    <name type="common">Common octopus</name>
    <dbReference type="NCBI Taxonomy" id="6645"/>
    <lineage>
        <taxon>Eukaryota</taxon>
        <taxon>Metazoa</taxon>
        <taxon>Spiralia</taxon>
        <taxon>Lophotrochozoa</taxon>
        <taxon>Mollusca</taxon>
        <taxon>Cephalopoda</taxon>
        <taxon>Coleoidea</taxon>
        <taxon>Octopodiformes</taxon>
        <taxon>Octopoda</taxon>
        <taxon>Incirrata</taxon>
        <taxon>Octopodidae</taxon>
        <taxon>Octopus</taxon>
    </lineage>
</organism>
<dbReference type="GO" id="GO:0031965">
    <property type="term" value="C:nuclear membrane"/>
    <property type="evidence" value="ECO:0007669"/>
    <property type="project" value="UniProtKB-SubCell"/>
</dbReference>
<protein>
    <recommendedName>
        <fullName evidence="4">GTP cyclohydrolase 1 feedback regulatory protein</fullName>
    </recommendedName>
    <alternativeName>
        <fullName evidence="8">GTP cyclohydrolase I feedback regulatory protein</fullName>
    </alternativeName>
</protein>
<evidence type="ECO:0000256" key="4">
    <source>
        <dbReference type="ARBA" id="ARBA00020099"/>
    </source>
</evidence>
<evidence type="ECO:0000256" key="6">
    <source>
        <dbReference type="ARBA" id="ARBA00023136"/>
    </source>
</evidence>
<dbReference type="InterPro" id="IPR036717">
    <property type="entry name" value="GFRP_sf"/>
</dbReference>
<dbReference type="Gene3D" id="3.30.1410.10">
    <property type="entry name" value="GTP cyclohydrolase I feedback regulatory protein GFRP"/>
    <property type="match status" value="1"/>
</dbReference>
<dbReference type="Pfam" id="PF06399">
    <property type="entry name" value="GFRP"/>
    <property type="match status" value="1"/>
</dbReference>
<dbReference type="FunFam" id="3.30.1410.10:FF:000001">
    <property type="entry name" value="GTP cyclohydrolase 1 feedback regulatory protein"/>
    <property type="match status" value="1"/>
</dbReference>
<proteinExistence type="inferred from homology"/>
<keyword evidence="7" id="KW-0539">Nucleus</keyword>
<dbReference type="GO" id="GO:0044549">
    <property type="term" value="F:GTP cyclohydrolase binding"/>
    <property type="evidence" value="ECO:0007669"/>
    <property type="project" value="TreeGrafter"/>
</dbReference>